<evidence type="ECO:0000256" key="1">
    <source>
        <dbReference type="SAM" id="MobiDB-lite"/>
    </source>
</evidence>
<comment type="caution">
    <text evidence="2">The sequence shown here is derived from an EMBL/GenBank/DDBJ whole genome shotgun (WGS) entry which is preliminary data.</text>
</comment>
<proteinExistence type="predicted"/>
<feature type="region of interest" description="Disordered" evidence="1">
    <location>
        <begin position="89"/>
        <end position="119"/>
    </location>
</feature>
<dbReference type="EMBL" id="LSFN01000005">
    <property type="protein sequence ID" value="OAB77133.1"/>
    <property type="molecule type" value="Genomic_DNA"/>
</dbReference>
<evidence type="ECO:0000313" key="3">
    <source>
        <dbReference type="Proteomes" id="UP000077134"/>
    </source>
</evidence>
<sequence>MNNTQDNNDNGYLFNIDLLINNQSNAIALQLLIEMINQNDHVIDYRINTGIELGGIINTLLAAKKDLPNTQRKLANTLLQKYNKVNNLGKSSVPTNELKSNNQQPISNTKNSVSSTDPIEDPRSWIRSCIKDNRLVRMTANRLGHHFNIPCRILNFDEERQLINVYHVDEKQVYSFSLNEIDSFTV</sequence>
<feature type="compositionally biased region" description="Polar residues" evidence="1">
    <location>
        <begin position="89"/>
        <end position="117"/>
    </location>
</feature>
<dbReference type="KEGG" id="pcx:LPB68_17705"/>
<name>A0A167G256_9BACL</name>
<keyword evidence="3" id="KW-1185">Reference proteome</keyword>
<gene>
    <name evidence="2" type="ORF">PNBC_07030</name>
</gene>
<dbReference type="OrthoDB" id="2655795at2"/>
<dbReference type="Proteomes" id="UP000077134">
    <property type="component" value="Unassembled WGS sequence"/>
</dbReference>
<dbReference type="STRING" id="1763538.LPB68_17705"/>
<accession>A0A167G256</accession>
<dbReference type="RefSeq" id="WP_068656492.1">
    <property type="nucleotide sequence ID" value="NZ_CP017770.1"/>
</dbReference>
<protein>
    <submittedName>
        <fullName evidence="2">Uncharacterized protein</fullName>
    </submittedName>
</protein>
<evidence type="ECO:0000313" key="2">
    <source>
        <dbReference type="EMBL" id="OAB77133.1"/>
    </source>
</evidence>
<organism evidence="2 3">
    <name type="scientific">Paenibacillus crassostreae</name>
    <dbReference type="NCBI Taxonomy" id="1763538"/>
    <lineage>
        <taxon>Bacteria</taxon>
        <taxon>Bacillati</taxon>
        <taxon>Bacillota</taxon>
        <taxon>Bacilli</taxon>
        <taxon>Bacillales</taxon>
        <taxon>Paenibacillaceae</taxon>
        <taxon>Paenibacillus</taxon>
    </lineage>
</organism>
<dbReference type="AlphaFoldDB" id="A0A167G256"/>
<reference evidence="2 3" key="1">
    <citation type="submission" date="2016-02" db="EMBL/GenBank/DDBJ databases">
        <title>Paenibacillus sp. LPB0068, isolated from Crassostrea gigas.</title>
        <authorList>
            <person name="Shin S.-K."/>
            <person name="Yi H."/>
        </authorList>
    </citation>
    <scope>NUCLEOTIDE SEQUENCE [LARGE SCALE GENOMIC DNA]</scope>
    <source>
        <strain evidence="2 3">LPB0068</strain>
    </source>
</reference>